<accession>A0A034VZK2</accession>
<dbReference type="SUPFAM" id="SSF51064">
    <property type="entry name" value="Head domain of nucleotide exchange factor GrpE"/>
    <property type="match status" value="1"/>
</dbReference>
<dbReference type="FunFam" id="2.30.22.10:FF:000002">
    <property type="entry name" value="GrpE protein homolog"/>
    <property type="match status" value="1"/>
</dbReference>
<dbReference type="SUPFAM" id="SSF58014">
    <property type="entry name" value="Coiled-coil domain of nucleotide exchange factor GrpE"/>
    <property type="match status" value="1"/>
</dbReference>
<dbReference type="OrthoDB" id="201635at2759"/>
<evidence type="ECO:0000256" key="8">
    <source>
        <dbReference type="RuleBase" id="RU004478"/>
    </source>
</evidence>
<keyword evidence="3" id="KW-0809">Transit peptide</keyword>
<dbReference type="InterPro" id="IPR009012">
    <property type="entry name" value="GrpE_head"/>
</dbReference>
<reference evidence="12" key="2">
    <citation type="submission" date="2025-04" db="UniProtKB">
        <authorList>
            <consortium name="RefSeq"/>
        </authorList>
    </citation>
    <scope>IDENTIFICATION</scope>
    <source>
        <strain evidence="12">Punador</strain>
    </source>
</reference>
<dbReference type="InterPro" id="IPR013805">
    <property type="entry name" value="GrpE_CC"/>
</dbReference>
<dbReference type="CDD" id="cd00446">
    <property type="entry name" value="GrpE"/>
    <property type="match status" value="1"/>
</dbReference>
<evidence type="ECO:0000313" key="10">
    <source>
        <dbReference type="EMBL" id="JAC47854.1"/>
    </source>
</evidence>
<evidence type="ECO:0000256" key="4">
    <source>
        <dbReference type="ARBA" id="ARBA00023128"/>
    </source>
</evidence>
<dbReference type="Gene3D" id="2.30.22.10">
    <property type="entry name" value="Head domain of nucleotide exchange factor GrpE"/>
    <property type="match status" value="1"/>
</dbReference>
<comment type="function">
    <text evidence="6">Essential component of the PAM complex, a complex required for the translocation of transit peptide-containing proteins from the inner membrane into the mitochondrial matrix in an ATP-dependent manner. Seems to control the nucleotide-dependent binding of mitochondrial HSP70 to substrate proteins.</text>
</comment>
<dbReference type="Pfam" id="PF01025">
    <property type="entry name" value="GrpE"/>
    <property type="match status" value="1"/>
</dbReference>
<dbReference type="PROSITE" id="PS01071">
    <property type="entry name" value="GRPE"/>
    <property type="match status" value="1"/>
</dbReference>
<dbReference type="HAMAP" id="MF_01151">
    <property type="entry name" value="GrpE"/>
    <property type="match status" value="1"/>
</dbReference>
<evidence type="ECO:0000313" key="12">
    <source>
        <dbReference type="RefSeq" id="XP_011206552.1"/>
    </source>
</evidence>
<dbReference type="InterPro" id="IPR000740">
    <property type="entry name" value="GrpE"/>
</dbReference>
<proteinExistence type="inferred from homology"/>
<evidence type="ECO:0000256" key="2">
    <source>
        <dbReference type="ARBA" id="ARBA00009054"/>
    </source>
</evidence>
<dbReference type="GeneID" id="105228425"/>
<evidence type="ECO:0000256" key="3">
    <source>
        <dbReference type="ARBA" id="ARBA00022946"/>
    </source>
</evidence>
<dbReference type="KEGG" id="bdr:105228425"/>
<dbReference type="Proteomes" id="UP001652620">
    <property type="component" value="Chromosome 3"/>
</dbReference>
<dbReference type="PANTHER" id="PTHR21237">
    <property type="entry name" value="GRPE PROTEIN"/>
    <property type="match status" value="1"/>
</dbReference>
<evidence type="ECO:0000256" key="5">
    <source>
        <dbReference type="ARBA" id="ARBA00023186"/>
    </source>
</evidence>
<dbReference type="PRINTS" id="PR00773">
    <property type="entry name" value="GRPEPROTEIN"/>
</dbReference>
<evidence type="ECO:0000256" key="7">
    <source>
        <dbReference type="RuleBase" id="RU000640"/>
    </source>
</evidence>
<dbReference type="GO" id="GO:0051082">
    <property type="term" value="F:unfolded protein binding"/>
    <property type="evidence" value="ECO:0007669"/>
    <property type="project" value="TreeGrafter"/>
</dbReference>
<gene>
    <name evidence="10" type="primary">GRPE</name>
    <name evidence="12" type="synonym">LOC105228425</name>
</gene>
<evidence type="ECO:0000313" key="11">
    <source>
        <dbReference type="Proteomes" id="UP001652620"/>
    </source>
</evidence>
<keyword evidence="9" id="KW-0175">Coiled coil</keyword>
<dbReference type="GO" id="GO:0000774">
    <property type="term" value="F:adenyl-nucleotide exchange factor activity"/>
    <property type="evidence" value="ECO:0007669"/>
    <property type="project" value="InterPro"/>
</dbReference>
<dbReference type="GO" id="GO:0030150">
    <property type="term" value="P:protein import into mitochondrial matrix"/>
    <property type="evidence" value="ECO:0007669"/>
    <property type="project" value="TreeGrafter"/>
</dbReference>
<dbReference type="AlphaFoldDB" id="A0A034VZK2"/>
<dbReference type="GO" id="GO:0006457">
    <property type="term" value="P:protein folding"/>
    <property type="evidence" value="ECO:0007669"/>
    <property type="project" value="InterPro"/>
</dbReference>
<evidence type="ECO:0000256" key="1">
    <source>
        <dbReference type="ARBA" id="ARBA00004305"/>
    </source>
</evidence>
<evidence type="ECO:0000256" key="9">
    <source>
        <dbReference type="SAM" id="Coils"/>
    </source>
</evidence>
<keyword evidence="4 7" id="KW-0496">Mitochondrion</keyword>
<reference evidence="10" key="1">
    <citation type="journal article" date="2014" name="BMC Genomics">
        <title>Characterizing the developmental transcriptome of the oriental fruit fly, Bactrocera dorsalis (Diptera: Tephritidae) through comparative genomic analysis with Drosophila melanogaster utilizing modENCODE datasets.</title>
        <authorList>
            <person name="Geib S.M."/>
            <person name="Calla B."/>
            <person name="Hall B."/>
            <person name="Hou S."/>
            <person name="Manoukis N.C."/>
        </authorList>
    </citation>
    <scope>NUCLEOTIDE SEQUENCE</scope>
    <source>
        <strain evidence="10">Punador</strain>
    </source>
</reference>
<dbReference type="GO" id="GO:0042803">
    <property type="term" value="F:protein homodimerization activity"/>
    <property type="evidence" value="ECO:0007669"/>
    <property type="project" value="InterPro"/>
</dbReference>
<protein>
    <recommendedName>
        <fullName evidence="7">GrpE protein homolog</fullName>
    </recommendedName>
</protein>
<dbReference type="FunFam" id="3.90.20.20:FF:000003">
    <property type="entry name" value="GrpE protein homolog"/>
    <property type="match status" value="1"/>
</dbReference>
<keyword evidence="11" id="KW-1185">Reference proteome</keyword>
<dbReference type="PANTHER" id="PTHR21237:SF23">
    <property type="entry name" value="GRPE PROTEIN HOMOLOG, MITOCHONDRIAL"/>
    <property type="match status" value="1"/>
</dbReference>
<dbReference type="CTD" id="36508"/>
<dbReference type="GO" id="GO:0051087">
    <property type="term" value="F:protein-folding chaperone binding"/>
    <property type="evidence" value="ECO:0007669"/>
    <property type="project" value="InterPro"/>
</dbReference>
<name>A0A034VZK2_BACDO</name>
<comment type="similarity">
    <text evidence="2 8">Belongs to the GrpE family.</text>
</comment>
<organism evidence="10">
    <name type="scientific">Bactrocera dorsalis</name>
    <name type="common">Oriental fruit fly</name>
    <name type="synonym">Dacus dorsalis</name>
    <dbReference type="NCBI Taxonomy" id="27457"/>
    <lineage>
        <taxon>Eukaryota</taxon>
        <taxon>Metazoa</taxon>
        <taxon>Ecdysozoa</taxon>
        <taxon>Arthropoda</taxon>
        <taxon>Hexapoda</taxon>
        <taxon>Insecta</taxon>
        <taxon>Pterygota</taxon>
        <taxon>Neoptera</taxon>
        <taxon>Endopterygota</taxon>
        <taxon>Diptera</taxon>
        <taxon>Brachycera</taxon>
        <taxon>Muscomorpha</taxon>
        <taxon>Tephritoidea</taxon>
        <taxon>Tephritidae</taxon>
        <taxon>Bactrocera</taxon>
        <taxon>Bactrocera</taxon>
    </lineage>
</organism>
<comment type="subcellular location">
    <subcellularLocation>
        <location evidence="1 7">Mitochondrion matrix</location>
    </subcellularLocation>
</comment>
<evidence type="ECO:0000256" key="6">
    <source>
        <dbReference type="ARBA" id="ARBA00045572"/>
    </source>
</evidence>
<dbReference type="GO" id="GO:0001405">
    <property type="term" value="C:PAM complex, Tim23 associated import motor"/>
    <property type="evidence" value="ECO:0007669"/>
    <property type="project" value="TreeGrafter"/>
</dbReference>
<dbReference type="EMBL" id="GAKP01011098">
    <property type="protein sequence ID" value="JAC47854.1"/>
    <property type="molecule type" value="Transcribed_RNA"/>
</dbReference>
<sequence>MSRRTISLFTLANRYAAAVKSQNVLATRPALRFYSTENSAQKPQQSDTDGSNPLEGAVAEATKKLTEEIEILSKEVNDLKEKNDELLDKYKRSLADSENLRTRLTKQIADAKVFGIQSFCKDLLEVADILGHATDAVPKDELNENNPHLKNLYEGLTMTKASLLQVFKRHGLEPINPLNEKFNPNMHEALFEKDDATVEPSTVVVVTKLGYKLHERCIRPALVGVSKS</sequence>
<dbReference type="Gene3D" id="3.90.20.20">
    <property type="match status" value="1"/>
</dbReference>
<keyword evidence="5 7" id="KW-0143">Chaperone</keyword>
<feature type="coiled-coil region" evidence="9">
    <location>
        <begin position="62"/>
        <end position="107"/>
    </location>
</feature>
<dbReference type="OMA" id="PHRHQAI"/>
<dbReference type="RefSeq" id="XP_011206552.1">
    <property type="nucleotide sequence ID" value="XM_011208250.2"/>
</dbReference>